<reference evidence="18 19" key="1">
    <citation type="submission" date="2019-08" db="EMBL/GenBank/DDBJ databases">
        <title>Genomes sequence of Algoriphagus aquimarinus ACAM450.</title>
        <authorList>
            <person name="Bowman J.P."/>
        </authorList>
    </citation>
    <scope>NUCLEOTIDE SEQUENCE [LARGE SCALE GENOMIC DNA]</scope>
    <source>
        <strain evidence="18 19">ACAM 450</strain>
    </source>
</reference>
<organism evidence="18 19">
    <name type="scientific">Algoriphagus aquimarinus</name>
    <dbReference type="NCBI Taxonomy" id="237018"/>
    <lineage>
        <taxon>Bacteria</taxon>
        <taxon>Pseudomonadati</taxon>
        <taxon>Bacteroidota</taxon>
        <taxon>Cytophagia</taxon>
        <taxon>Cytophagales</taxon>
        <taxon>Cyclobacteriaceae</taxon>
        <taxon>Algoriphagus</taxon>
    </lineage>
</organism>
<evidence type="ECO:0000256" key="3">
    <source>
        <dbReference type="ARBA" id="ARBA00017053"/>
    </source>
</evidence>
<evidence type="ECO:0000259" key="17">
    <source>
        <dbReference type="PROSITE" id="PS50846"/>
    </source>
</evidence>
<feature type="transmembrane region" description="Helical" evidence="15">
    <location>
        <begin position="46"/>
        <end position="64"/>
    </location>
</feature>
<dbReference type="RefSeq" id="WP_146914356.1">
    <property type="nucleotide sequence ID" value="NZ_VORW01000001.1"/>
</dbReference>
<evidence type="ECO:0000256" key="7">
    <source>
        <dbReference type="ARBA" id="ARBA00022519"/>
    </source>
</evidence>
<feature type="transmembrane region" description="Helical" evidence="15">
    <location>
        <begin position="12"/>
        <end position="34"/>
    </location>
</feature>
<keyword evidence="10" id="KW-0476">Mercury</keyword>
<name>A0A5C7B112_9BACT</name>
<keyword evidence="16" id="KW-0732">Signal</keyword>
<evidence type="ECO:0000256" key="13">
    <source>
        <dbReference type="ARBA" id="ARBA00030934"/>
    </source>
</evidence>
<dbReference type="PROSITE" id="PS01047">
    <property type="entry name" value="HMA_1"/>
    <property type="match status" value="1"/>
</dbReference>
<keyword evidence="9" id="KW-0479">Metal-binding</keyword>
<comment type="subcellular location">
    <subcellularLocation>
        <location evidence="1">Cell inner membrane</location>
        <topology evidence="1">Multi-pass membrane protein</topology>
    </subcellularLocation>
</comment>
<evidence type="ECO:0000256" key="16">
    <source>
        <dbReference type="SAM" id="SignalP"/>
    </source>
</evidence>
<dbReference type="Pfam" id="PF02411">
    <property type="entry name" value="MerT"/>
    <property type="match status" value="1"/>
</dbReference>
<evidence type="ECO:0000256" key="4">
    <source>
        <dbReference type="ARBA" id="ARBA00022448"/>
    </source>
</evidence>
<evidence type="ECO:0000313" key="18">
    <source>
        <dbReference type="EMBL" id="TXE14107.1"/>
    </source>
</evidence>
<dbReference type="OrthoDB" id="1493145at2"/>
<dbReference type="Pfam" id="PF00403">
    <property type="entry name" value="HMA"/>
    <property type="match status" value="1"/>
</dbReference>
<dbReference type="Gene3D" id="1.10.287.910">
    <property type="entry name" value="bacterial mercury transporter, merf"/>
    <property type="match status" value="1"/>
</dbReference>
<keyword evidence="4" id="KW-0813">Transport</keyword>
<feature type="chain" id="PRO_5023063662" description="Mercuric transport protein MerT" evidence="16">
    <location>
        <begin position="19"/>
        <end position="199"/>
    </location>
</feature>
<evidence type="ECO:0000256" key="5">
    <source>
        <dbReference type="ARBA" id="ARBA00022466"/>
    </source>
</evidence>
<dbReference type="AlphaFoldDB" id="A0A5C7B112"/>
<keyword evidence="6" id="KW-1003">Cell membrane</keyword>
<protein>
    <recommendedName>
        <fullName evidence="3">Mercuric transport protein MerT</fullName>
    </recommendedName>
    <alternativeName>
        <fullName evidence="13">Mercury ion transport protein</fullName>
    </alternativeName>
</protein>
<dbReference type="PROSITE" id="PS50846">
    <property type="entry name" value="HMA_2"/>
    <property type="match status" value="1"/>
</dbReference>
<dbReference type="Proteomes" id="UP000321935">
    <property type="component" value="Unassembled WGS sequence"/>
</dbReference>
<dbReference type="GO" id="GO:0046872">
    <property type="term" value="F:metal ion binding"/>
    <property type="evidence" value="ECO:0007669"/>
    <property type="project" value="UniProtKB-KW"/>
</dbReference>
<evidence type="ECO:0000256" key="2">
    <source>
        <dbReference type="ARBA" id="ARBA00008224"/>
    </source>
</evidence>
<dbReference type="NCBIfam" id="NF033556">
    <property type="entry name" value="MerTP_fusion"/>
    <property type="match status" value="1"/>
</dbReference>
<gene>
    <name evidence="18" type="primary">merTP</name>
    <name evidence="18" type="ORF">ESV85_00685</name>
</gene>
<evidence type="ECO:0000256" key="11">
    <source>
        <dbReference type="ARBA" id="ARBA00022989"/>
    </source>
</evidence>
<dbReference type="EMBL" id="VORW01000001">
    <property type="protein sequence ID" value="TXE14107.1"/>
    <property type="molecule type" value="Genomic_DNA"/>
</dbReference>
<dbReference type="SUPFAM" id="SSF55008">
    <property type="entry name" value="HMA, heavy metal-associated domain"/>
    <property type="match status" value="1"/>
</dbReference>
<comment type="function">
    <text evidence="14">Involved in mercury resistance. Probably transfers a mercuric ion from the periplasmic Hg(2+)-binding protein MerP to the cytoplasmic mercuric reductase MerA.</text>
</comment>
<feature type="domain" description="HMA" evidence="17">
    <location>
        <begin position="130"/>
        <end position="196"/>
    </location>
</feature>
<dbReference type="InterPro" id="IPR003457">
    <property type="entry name" value="Transprt_MerT"/>
</dbReference>
<keyword evidence="11 15" id="KW-1133">Transmembrane helix</keyword>
<keyword evidence="5" id="KW-0475">Mercuric resistance</keyword>
<evidence type="ECO:0000256" key="8">
    <source>
        <dbReference type="ARBA" id="ARBA00022692"/>
    </source>
</evidence>
<evidence type="ECO:0000256" key="9">
    <source>
        <dbReference type="ARBA" id="ARBA00022723"/>
    </source>
</evidence>
<accession>A0A5C7B112</accession>
<feature type="signal peptide" evidence="16">
    <location>
        <begin position="1"/>
        <end position="18"/>
    </location>
</feature>
<dbReference type="GO" id="GO:0005886">
    <property type="term" value="C:plasma membrane"/>
    <property type="evidence" value="ECO:0007669"/>
    <property type="project" value="UniProtKB-SubCell"/>
</dbReference>
<dbReference type="CDD" id="cd00371">
    <property type="entry name" value="HMA"/>
    <property type="match status" value="1"/>
</dbReference>
<comment type="similarity">
    <text evidence="2">Belongs to the MerT family.</text>
</comment>
<evidence type="ECO:0000256" key="10">
    <source>
        <dbReference type="ARBA" id="ARBA00022914"/>
    </source>
</evidence>
<dbReference type="Gene3D" id="3.30.70.100">
    <property type="match status" value="1"/>
</dbReference>
<keyword evidence="12 15" id="KW-0472">Membrane</keyword>
<proteinExistence type="inferred from homology"/>
<sequence length="199" mass="21547">MKSSSKSLAGAGIFSAFAASLCCITPILAVISGATGLAASFAWLDAFRPFLIILTCMILAWAWYRALKPQTKTELECACDENPSFVQSKKFLGIMTILCVMLLAFPNYAKIIAPSPDGKEIILVSTDDVQSFTWSIKGMTCEGCEIAVENQVNKLPGILAVDAIYVESAVNVKFDKTKTSPQSIEEAISKTGYQILEKK</sequence>
<evidence type="ECO:0000256" key="6">
    <source>
        <dbReference type="ARBA" id="ARBA00022475"/>
    </source>
</evidence>
<dbReference type="InterPro" id="IPR006121">
    <property type="entry name" value="HMA_dom"/>
</dbReference>
<dbReference type="InterPro" id="IPR036163">
    <property type="entry name" value="HMA_dom_sf"/>
</dbReference>
<dbReference type="GO" id="GO:0015097">
    <property type="term" value="F:mercury ion transmembrane transporter activity"/>
    <property type="evidence" value="ECO:0007669"/>
    <property type="project" value="InterPro"/>
</dbReference>
<keyword evidence="7" id="KW-0997">Cell inner membrane</keyword>
<evidence type="ECO:0000256" key="15">
    <source>
        <dbReference type="SAM" id="Phobius"/>
    </source>
</evidence>
<dbReference type="InterPro" id="IPR017969">
    <property type="entry name" value="Heavy-metal-associated_CS"/>
</dbReference>
<evidence type="ECO:0000256" key="12">
    <source>
        <dbReference type="ARBA" id="ARBA00023136"/>
    </source>
</evidence>
<evidence type="ECO:0000256" key="1">
    <source>
        <dbReference type="ARBA" id="ARBA00004429"/>
    </source>
</evidence>
<comment type="caution">
    <text evidence="18">The sequence shown here is derived from an EMBL/GenBank/DDBJ whole genome shotgun (WGS) entry which is preliminary data.</text>
</comment>
<keyword evidence="8 15" id="KW-0812">Transmembrane</keyword>
<evidence type="ECO:0000313" key="19">
    <source>
        <dbReference type="Proteomes" id="UP000321935"/>
    </source>
</evidence>
<evidence type="ECO:0000256" key="14">
    <source>
        <dbReference type="ARBA" id="ARBA00045720"/>
    </source>
</evidence>
<feature type="transmembrane region" description="Helical" evidence="15">
    <location>
        <begin position="91"/>
        <end position="109"/>
    </location>
</feature>